<feature type="compositionally biased region" description="Polar residues" evidence="1">
    <location>
        <begin position="1"/>
        <end position="12"/>
    </location>
</feature>
<name>A0ABR0QI26_GOSAR</name>
<protein>
    <submittedName>
        <fullName evidence="2">Uncharacterized protein</fullName>
    </submittedName>
</protein>
<comment type="caution">
    <text evidence="2">The sequence shown here is derived from an EMBL/GenBank/DDBJ whole genome shotgun (WGS) entry which is preliminary data.</text>
</comment>
<dbReference type="EMBL" id="JARKNE010000003">
    <property type="protein sequence ID" value="KAK5838669.1"/>
    <property type="molecule type" value="Genomic_DNA"/>
</dbReference>
<proteinExistence type="predicted"/>
<gene>
    <name evidence="2" type="ORF">PVK06_007404</name>
</gene>
<dbReference type="Proteomes" id="UP001358586">
    <property type="component" value="Chromosome 3"/>
</dbReference>
<evidence type="ECO:0000313" key="2">
    <source>
        <dbReference type="EMBL" id="KAK5838669.1"/>
    </source>
</evidence>
<evidence type="ECO:0000313" key="3">
    <source>
        <dbReference type="Proteomes" id="UP001358586"/>
    </source>
</evidence>
<keyword evidence="3" id="KW-1185">Reference proteome</keyword>
<organism evidence="2 3">
    <name type="scientific">Gossypium arboreum</name>
    <name type="common">Tree cotton</name>
    <name type="synonym">Gossypium nanking</name>
    <dbReference type="NCBI Taxonomy" id="29729"/>
    <lineage>
        <taxon>Eukaryota</taxon>
        <taxon>Viridiplantae</taxon>
        <taxon>Streptophyta</taxon>
        <taxon>Embryophyta</taxon>
        <taxon>Tracheophyta</taxon>
        <taxon>Spermatophyta</taxon>
        <taxon>Magnoliopsida</taxon>
        <taxon>eudicotyledons</taxon>
        <taxon>Gunneridae</taxon>
        <taxon>Pentapetalae</taxon>
        <taxon>rosids</taxon>
        <taxon>malvids</taxon>
        <taxon>Malvales</taxon>
        <taxon>Malvaceae</taxon>
        <taxon>Malvoideae</taxon>
        <taxon>Gossypium</taxon>
    </lineage>
</organism>
<evidence type="ECO:0000256" key="1">
    <source>
        <dbReference type="SAM" id="MobiDB-lite"/>
    </source>
</evidence>
<feature type="region of interest" description="Disordered" evidence="1">
    <location>
        <begin position="1"/>
        <end position="43"/>
    </location>
</feature>
<accession>A0ABR0QI26</accession>
<sequence>MSKLAQSITNVQKVDPGIGDTRDESGNPRPPSYHSHAPQAPQQPQIVKLLEAFVSRLTNGLAMSAAPRHAHLQRINNYSN</sequence>
<reference evidence="2 3" key="1">
    <citation type="submission" date="2023-03" db="EMBL/GenBank/DDBJ databases">
        <title>WGS of Gossypium arboreum.</title>
        <authorList>
            <person name="Yu D."/>
        </authorList>
    </citation>
    <scope>NUCLEOTIDE SEQUENCE [LARGE SCALE GENOMIC DNA]</scope>
    <source>
        <tissue evidence="2">Leaf</tissue>
    </source>
</reference>